<dbReference type="Proteomes" id="UP000500767">
    <property type="component" value="Plasmid unnamed5"/>
</dbReference>
<name>A0A6M8HZE0_9PROT</name>
<geneLocation type="plasmid" evidence="4 5">
    <name>unnamed5</name>
</geneLocation>
<organism evidence="4 5">
    <name type="scientific">Lichenicola cladoniae</name>
    <dbReference type="NCBI Taxonomy" id="1484109"/>
    <lineage>
        <taxon>Bacteria</taxon>
        <taxon>Pseudomonadati</taxon>
        <taxon>Pseudomonadota</taxon>
        <taxon>Alphaproteobacteria</taxon>
        <taxon>Acetobacterales</taxon>
        <taxon>Acetobacteraceae</taxon>
        <taxon>Lichenicola</taxon>
    </lineage>
</organism>
<feature type="domain" description="Transposase IS204/IS1001/IS1096/IS1165 zinc-finger" evidence="3">
    <location>
        <begin position="11"/>
        <end position="51"/>
    </location>
</feature>
<feature type="domain" description="Transposase IS204/IS1001/IS1096/IS1165 DDE" evidence="2">
    <location>
        <begin position="129"/>
        <end position="232"/>
    </location>
</feature>
<evidence type="ECO:0000313" key="4">
    <source>
        <dbReference type="EMBL" id="QKE93934.1"/>
    </source>
</evidence>
<dbReference type="EMBL" id="CP053712">
    <property type="protein sequence ID" value="QKE93934.1"/>
    <property type="molecule type" value="Genomic_DNA"/>
</dbReference>
<proteinExistence type="predicted"/>
<dbReference type="PANTHER" id="PTHR33498:SF1">
    <property type="entry name" value="TRANSPOSASE FOR INSERTION SEQUENCE ELEMENT IS1557"/>
    <property type="match status" value="1"/>
</dbReference>
<keyword evidence="4" id="KW-0614">Plasmid</keyword>
<protein>
    <submittedName>
        <fullName evidence="4">ISL3 family transposase</fullName>
    </submittedName>
</protein>
<accession>A0A6M8HZE0</accession>
<evidence type="ECO:0000313" key="5">
    <source>
        <dbReference type="Proteomes" id="UP000500767"/>
    </source>
</evidence>
<feature type="compositionally biased region" description="Basic and acidic residues" evidence="1">
    <location>
        <begin position="256"/>
        <end position="265"/>
    </location>
</feature>
<dbReference type="AlphaFoldDB" id="A0A6M8HZE0"/>
<evidence type="ECO:0000259" key="3">
    <source>
        <dbReference type="Pfam" id="PF14690"/>
    </source>
</evidence>
<dbReference type="InterPro" id="IPR002560">
    <property type="entry name" value="Transposase_DDE"/>
</dbReference>
<evidence type="ECO:0000259" key="2">
    <source>
        <dbReference type="Pfam" id="PF01610"/>
    </source>
</evidence>
<gene>
    <name evidence="4" type="ORF">HN018_27410</name>
</gene>
<dbReference type="KEGG" id="lck:HN018_27410"/>
<dbReference type="NCBIfam" id="NF033550">
    <property type="entry name" value="transpos_ISL3"/>
    <property type="match status" value="1"/>
</dbReference>
<dbReference type="Pfam" id="PF14690">
    <property type="entry name" value="Zn_ribbon_ISL3"/>
    <property type="match status" value="1"/>
</dbReference>
<dbReference type="InterPro" id="IPR047951">
    <property type="entry name" value="Transpos_ISL3"/>
</dbReference>
<feature type="region of interest" description="Disordered" evidence="1">
    <location>
        <begin position="232"/>
        <end position="265"/>
    </location>
</feature>
<dbReference type="InterPro" id="IPR029261">
    <property type="entry name" value="Transposase_Znf"/>
</dbReference>
<evidence type="ECO:0000256" key="1">
    <source>
        <dbReference type="SAM" id="MobiDB-lite"/>
    </source>
</evidence>
<dbReference type="Pfam" id="PF01610">
    <property type="entry name" value="DDE_Tnp_ISL3"/>
    <property type="match status" value="2"/>
</dbReference>
<dbReference type="PANTHER" id="PTHR33498">
    <property type="entry name" value="TRANSPOSASE FOR INSERTION SEQUENCE ELEMENT IS1557"/>
    <property type="match status" value="1"/>
</dbReference>
<sequence length="511" mass="56801">MITAPKSVQSPCPLCCIQSGQIHSRYRRTLADLPWQGRTVVVELHARRFRCVTTDCPRRIFTERLPNVVCPSARRTARLESIQRHIGFALGGEAGARLAGRLAMPISGDTLLRLIRATYLEQQPSPRVVGIDDWAWRRGKRYGTIICDLERRRVIDILPERSAEVVASWLHQHPGVEVIARDRAGAYAEGARQGAPAAIQVADRWHLLRNLGDTLQAAVDRNRGAVRQAAKAVVQGESSAPEETMLSPYSTSASRQRAERQGQRQARFKELRRLHSSGLSAEAIAPALGMSAIVVRRWLKASGPPAHSKPRQPQPLDVHIPVLEDRWREGCRNASRLWRELRQGGFTGSRGPVARWVARRRHEDPSPYAAEVRRAAAWPVPSSRRCARWLTTPSDKLSDQEGIFISQLAGLAPGLSQAGELATGFAALMQKRSKADPTKEFKNWLAGARGTELDAFVRGIDRDHGAVLAALTEPWSTSPVEGQINRLKVLKRTMYGRAGYDLLRRRVLIAA</sequence>
<feature type="domain" description="Transposase IS204/IS1001/IS1096/IS1165 DDE" evidence="2">
    <location>
        <begin position="387"/>
        <end position="506"/>
    </location>
</feature>
<reference evidence="4 5" key="1">
    <citation type="journal article" date="2014" name="World J. Microbiol. Biotechnol.">
        <title>Biodiversity and physiological characteristics of Antarctic and Arctic lichens-associated bacteria.</title>
        <authorList>
            <person name="Lee Y.M."/>
            <person name="Kim E.H."/>
            <person name="Lee H.K."/>
            <person name="Hong S.G."/>
        </authorList>
    </citation>
    <scope>NUCLEOTIDE SEQUENCE [LARGE SCALE GENOMIC DNA]</scope>
    <source>
        <strain evidence="4 5">PAMC 26569</strain>
        <plasmid evidence="4">unnamed5</plasmid>
    </source>
</reference>
<keyword evidence="5" id="KW-1185">Reference proteome</keyword>